<reference evidence="1 2" key="1">
    <citation type="journal article" date="2024" name="BMC Genomics">
        <title>De novo assembly and annotation of Popillia japonica's genome with initial clues to its potential as an invasive pest.</title>
        <authorList>
            <person name="Cucini C."/>
            <person name="Boschi S."/>
            <person name="Funari R."/>
            <person name="Cardaioli E."/>
            <person name="Iannotti N."/>
            <person name="Marturano G."/>
            <person name="Paoli F."/>
            <person name="Bruttini M."/>
            <person name="Carapelli A."/>
            <person name="Frati F."/>
            <person name="Nardi F."/>
        </authorList>
    </citation>
    <scope>NUCLEOTIDE SEQUENCE [LARGE SCALE GENOMIC DNA]</scope>
    <source>
        <strain evidence="1">DMR45628</strain>
    </source>
</reference>
<keyword evidence="2" id="KW-1185">Reference proteome</keyword>
<proteinExistence type="predicted"/>
<protein>
    <submittedName>
        <fullName evidence="1">Uncharacterized protein</fullName>
    </submittedName>
</protein>
<comment type="caution">
    <text evidence="1">The sequence shown here is derived from an EMBL/GenBank/DDBJ whole genome shotgun (WGS) entry which is preliminary data.</text>
</comment>
<sequence>MLSTSEADIIWDLEETWLERILTLDVEIDLEVDVEIDLEVCGNRFGSRCGNRFGSCVVKVVGKLEVDCVKVMRDVLGTDVVKEFGK</sequence>
<gene>
    <name evidence="1" type="ORF">QE152_g40349</name>
</gene>
<evidence type="ECO:0000313" key="1">
    <source>
        <dbReference type="EMBL" id="KAK9679040.1"/>
    </source>
</evidence>
<dbReference type="EMBL" id="JASPKY010001116">
    <property type="protein sequence ID" value="KAK9679040.1"/>
    <property type="molecule type" value="Genomic_DNA"/>
</dbReference>
<dbReference type="Proteomes" id="UP001458880">
    <property type="component" value="Unassembled WGS sequence"/>
</dbReference>
<evidence type="ECO:0000313" key="2">
    <source>
        <dbReference type="Proteomes" id="UP001458880"/>
    </source>
</evidence>
<dbReference type="AlphaFoldDB" id="A0AAW1HRK4"/>
<name>A0AAW1HRK4_POPJA</name>
<organism evidence="1 2">
    <name type="scientific">Popillia japonica</name>
    <name type="common">Japanese beetle</name>
    <dbReference type="NCBI Taxonomy" id="7064"/>
    <lineage>
        <taxon>Eukaryota</taxon>
        <taxon>Metazoa</taxon>
        <taxon>Ecdysozoa</taxon>
        <taxon>Arthropoda</taxon>
        <taxon>Hexapoda</taxon>
        <taxon>Insecta</taxon>
        <taxon>Pterygota</taxon>
        <taxon>Neoptera</taxon>
        <taxon>Endopterygota</taxon>
        <taxon>Coleoptera</taxon>
        <taxon>Polyphaga</taxon>
        <taxon>Scarabaeiformia</taxon>
        <taxon>Scarabaeidae</taxon>
        <taxon>Rutelinae</taxon>
        <taxon>Popillia</taxon>
    </lineage>
</organism>
<accession>A0AAW1HRK4</accession>